<dbReference type="AlphaFoldDB" id="A0AAV6IFN5"/>
<comment type="function">
    <text evidence="4">Catalyzes the NAD(+)-dependent oxidation of formate to carbon dioxide. Involved in the cell stress response.</text>
</comment>
<comment type="subunit">
    <text evidence="4">Homodimer.</text>
</comment>
<dbReference type="EMBL" id="JACTNZ010000010">
    <property type="protein sequence ID" value="KAG5527268.1"/>
    <property type="molecule type" value="Genomic_DNA"/>
</dbReference>
<evidence type="ECO:0000256" key="1">
    <source>
        <dbReference type="ARBA" id="ARBA00000455"/>
    </source>
</evidence>
<dbReference type="CDD" id="cd04491">
    <property type="entry name" value="SoSSB_OBF"/>
    <property type="match status" value="1"/>
</dbReference>
<evidence type="ECO:0000256" key="4">
    <source>
        <dbReference type="HAMAP-Rule" id="MF_03210"/>
    </source>
</evidence>
<feature type="domain" description="D-isomer specific 2-hydroxyacid dehydrogenase NAD-binding" evidence="6">
    <location>
        <begin position="159"/>
        <end position="337"/>
    </location>
</feature>
<dbReference type="SUPFAM" id="SSF52283">
    <property type="entry name" value="Formate/glycerate dehydrogenase catalytic domain-like"/>
    <property type="match status" value="1"/>
</dbReference>
<evidence type="ECO:0000256" key="3">
    <source>
        <dbReference type="ARBA" id="ARBA00023027"/>
    </source>
</evidence>
<comment type="subcellular location">
    <subcellularLocation>
        <location evidence="4">Mitochondrion</location>
    </subcellularLocation>
</comment>
<dbReference type="NCBIfam" id="NF005750">
    <property type="entry name" value="PRK07574.1"/>
    <property type="match status" value="1"/>
</dbReference>
<dbReference type="GO" id="GO:0008863">
    <property type="term" value="F:formate dehydrogenase (NAD+) activity"/>
    <property type="evidence" value="ECO:0007669"/>
    <property type="project" value="UniProtKB-UniRule"/>
</dbReference>
<dbReference type="GO" id="GO:0042183">
    <property type="term" value="P:formate catabolic process"/>
    <property type="evidence" value="ECO:0007669"/>
    <property type="project" value="UniProtKB-UniRule"/>
</dbReference>
<evidence type="ECO:0000259" key="7">
    <source>
        <dbReference type="Pfam" id="PF21473"/>
    </source>
</evidence>
<feature type="binding site" evidence="4">
    <location>
        <position position="224"/>
    </location>
    <ligand>
        <name>NAD(+)</name>
        <dbReference type="ChEBI" id="CHEBI:57540"/>
    </ligand>
</feature>
<comment type="catalytic activity">
    <reaction evidence="1 4">
        <text>formate + NAD(+) = CO2 + NADH</text>
        <dbReference type="Rhea" id="RHEA:15985"/>
        <dbReference type="ChEBI" id="CHEBI:15740"/>
        <dbReference type="ChEBI" id="CHEBI:16526"/>
        <dbReference type="ChEBI" id="CHEBI:57540"/>
        <dbReference type="ChEBI" id="CHEBI:57945"/>
        <dbReference type="EC" id="1.17.1.9"/>
    </reaction>
</comment>
<evidence type="ECO:0000313" key="8">
    <source>
        <dbReference type="EMBL" id="KAG5527268.1"/>
    </source>
</evidence>
<reference evidence="8" key="1">
    <citation type="submission" date="2020-08" db="EMBL/GenBank/DDBJ databases">
        <title>Plant Genome Project.</title>
        <authorList>
            <person name="Zhang R.-G."/>
        </authorList>
    </citation>
    <scope>NUCLEOTIDE SEQUENCE</scope>
    <source>
        <strain evidence="8">WSP0</strain>
        <tissue evidence="8">Leaf</tissue>
    </source>
</reference>
<name>A0AAV6IFN5_9ERIC</name>
<dbReference type="GO" id="GO:0009507">
    <property type="term" value="C:chloroplast"/>
    <property type="evidence" value="ECO:0007669"/>
    <property type="project" value="TreeGrafter"/>
</dbReference>
<feature type="site" description="Important for catalytic activity" evidence="4">
    <location>
        <position position="335"/>
    </location>
</feature>
<feature type="binding site" evidence="4">
    <location>
        <begin position="204"/>
        <end position="205"/>
    </location>
    <ligand>
        <name>NAD(+)</name>
        <dbReference type="ChEBI" id="CHEBI:57540"/>
    </ligand>
</feature>
<sequence>MAMKRAASTTIQALASSGISSSTRRLHASPGSKKIVGVFYKGNEYASMNPNFVGCAEGALGIRDWLESKGHQYIVTDDKDGPDCELEKHIHDMHVLIPTPFHPAYLTAERIKRAKNLQLVVTAGIGSDHVDLKAAAAAGLTVAEVTGSNTVSVAEDQLMRILILTRNFLPGYRQVVNGEWNVAAIAYRAYDLEGKTVGTVGCGRIGRLLLQRLKPFNCNLLYHDRIKMDPELENQTGAKFEEDLDAMLPKCDVVVTNLPLTEKTKEMFDKERIAKLKKGVLIVNNSRGALMDTQAVVDACSSGHIGGYSGDVWYPQPAPKDHPWRYMPNQAMTPHISGTTIDAQLRYAAGVKDMLDRYFKGEEFPPQNYIVKEGMYTSFRKLNLGSRFAVWLGMAETKSAMRKPVFTKVDQLRPGTTGHNLTVKVVSANMVVQKGRPDGPQVRQMRIAECLIGDETGTILFTARNDQVDLMKPDSTVILRNAKIDMFKGSMRLAVDKWGRVEVTEPASFTVNEENNLSLVEYELVNVVEE</sequence>
<dbReference type="PROSITE" id="PS00065">
    <property type="entry name" value="D_2_HYDROXYACID_DH_1"/>
    <property type="match status" value="1"/>
</dbReference>
<feature type="binding site" evidence="4">
    <location>
        <begin position="335"/>
        <end position="338"/>
    </location>
    <ligand>
        <name>NAD(+)</name>
        <dbReference type="ChEBI" id="CHEBI:57540"/>
    </ligand>
</feature>
<dbReference type="InterPro" id="IPR033689">
    <property type="entry name" value="FDH_NAD-dep"/>
</dbReference>
<dbReference type="Pfam" id="PF02826">
    <property type="entry name" value="2-Hacid_dh_C"/>
    <property type="match status" value="1"/>
</dbReference>
<keyword evidence="3 4" id="KW-0520">NAD</keyword>
<protein>
    <recommendedName>
        <fullName evidence="4">Formate dehydrogenase, mitochondrial</fullName>
        <shortName evidence="4">FDH</shortName>
        <ecNumber evidence="4">1.17.1.9</ecNumber>
    </recommendedName>
    <alternativeName>
        <fullName evidence="4">NAD-dependent formate dehydrogenase</fullName>
    </alternativeName>
</protein>
<comment type="caution">
    <text evidence="8">The sequence shown here is derived from an EMBL/GenBank/DDBJ whole genome shotgun (WGS) entry which is preliminary data.</text>
</comment>
<feature type="binding site" evidence="4">
    <location>
        <position position="285"/>
    </location>
    <ligand>
        <name>NAD(+)</name>
        <dbReference type="ChEBI" id="CHEBI:57540"/>
    </ligand>
</feature>
<dbReference type="Proteomes" id="UP000823749">
    <property type="component" value="Chromosome 10"/>
</dbReference>
<gene>
    <name evidence="8" type="ORF">RHGRI_028234</name>
</gene>
<evidence type="ECO:0000256" key="2">
    <source>
        <dbReference type="ARBA" id="ARBA00023002"/>
    </source>
</evidence>
<dbReference type="GO" id="GO:0016616">
    <property type="term" value="F:oxidoreductase activity, acting on the CH-OH group of donors, NAD or NADP as acceptor"/>
    <property type="evidence" value="ECO:0007669"/>
    <property type="project" value="InterPro"/>
</dbReference>
<feature type="binding site" evidence="4">
    <location>
        <position position="311"/>
    </location>
    <ligand>
        <name>NAD(+)</name>
        <dbReference type="ChEBI" id="CHEBI:57540"/>
    </ligand>
</feature>
<dbReference type="PANTHER" id="PTHR42938:SF9">
    <property type="entry name" value="FORMATE DEHYDROGENASE 1"/>
    <property type="match status" value="1"/>
</dbReference>
<dbReference type="Pfam" id="PF21473">
    <property type="entry name" value="OB_Ssb-like"/>
    <property type="match status" value="1"/>
</dbReference>
<dbReference type="HAMAP" id="MF_03210">
    <property type="entry name" value="Formate_dehydrogenase"/>
    <property type="match status" value="1"/>
</dbReference>
<feature type="binding site" evidence="4">
    <location>
        <begin position="259"/>
        <end position="263"/>
    </location>
    <ligand>
        <name>NAD(+)</name>
        <dbReference type="ChEBI" id="CHEBI:57540"/>
    </ligand>
</feature>
<dbReference type="SUPFAM" id="SSF51735">
    <property type="entry name" value="NAD(P)-binding Rossmann-fold domains"/>
    <property type="match status" value="1"/>
</dbReference>
<dbReference type="InterPro" id="IPR029753">
    <property type="entry name" value="D-isomer_DH_CS"/>
</dbReference>
<dbReference type="GO" id="GO:0051287">
    <property type="term" value="F:NAD binding"/>
    <property type="evidence" value="ECO:0007669"/>
    <property type="project" value="InterPro"/>
</dbReference>
<dbReference type="FunFam" id="3.40.50.720:FF:000057">
    <property type="entry name" value="Formate dehydrogenase"/>
    <property type="match status" value="1"/>
</dbReference>
<dbReference type="Gene3D" id="2.40.50.140">
    <property type="entry name" value="Nucleic acid-binding proteins"/>
    <property type="match status" value="1"/>
</dbReference>
<evidence type="ECO:0000259" key="5">
    <source>
        <dbReference type="Pfam" id="PF00389"/>
    </source>
</evidence>
<dbReference type="InterPro" id="IPR012340">
    <property type="entry name" value="NA-bd_OB-fold"/>
</dbReference>
<feature type="binding site" evidence="4">
    <location>
        <position position="125"/>
    </location>
    <ligand>
        <name>substrate</name>
    </ligand>
</feature>
<keyword evidence="4" id="KW-0496">Mitochondrion</keyword>
<dbReference type="InterPro" id="IPR036291">
    <property type="entry name" value="NAD(P)-bd_dom_sf"/>
</dbReference>
<dbReference type="PANTHER" id="PTHR42938">
    <property type="entry name" value="FORMATE DEHYDROGENASE 1"/>
    <property type="match status" value="1"/>
</dbReference>
<dbReference type="FunFam" id="3.40.50.720:FF:000862">
    <property type="entry name" value="Formate dehydrogenase chloroplastic/mitochondrial"/>
    <property type="match status" value="1"/>
</dbReference>
<organism evidence="8 9">
    <name type="scientific">Rhododendron griersonianum</name>
    <dbReference type="NCBI Taxonomy" id="479676"/>
    <lineage>
        <taxon>Eukaryota</taxon>
        <taxon>Viridiplantae</taxon>
        <taxon>Streptophyta</taxon>
        <taxon>Embryophyta</taxon>
        <taxon>Tracheophyta</taxon>
        <taxon>Spermatophyta</taxon>
        <taxon>Magnoliopsida</taxon>
        <taxon>eudicotyledons</taxon>
        <taxon>Gunneridae</taxon>
        <taxon>Pentapetalae</taxon>
        <taxon>asterids</taxon>
        <taxon>Ericales</taxon>
        <taxon>Ericaceae</taxon>
        <taxon>Ericoideae</taxon>
        <taxon>Rhodoreae</taxon>
        <taxon>Rhododendron</taxon>
    </lineage>
</organism>
<feature type="site" description="Important for catalytic activity" evidence="4">
    <location>
        <position position="287"/>
    </location>
</feature>
<dbReference type="Gene3D" id="3.40.50.720">
    <property type="entry name" value="NAD(P)-binding Rossmann-like Domain"/>
    <property type="match status" value="2"/>
</dbReference>
<dbReference type="GO" id="GO:0005739">
    <property type="term" value="C:mitochondrion"/>
    <property type="evidence" value="ECO:0007669"/>
    <property type="project" value="UniProtKB-SubCell"/>
</dbReference>
<feature type="binding site" evidence="4">
    <location>
        <position position="149"/>
    </location>
    <ligand>
        <name>substrate</name>
    </ligand>
</feature>
<evidence type="ECO:0000313" key="9">
    <source>
        <dbReference type="Proteomes" id="UP000823749"/>
    </source>
</evidence>
<dbReference type="InterPro" id="IPR006140">
    <property type="entry name" value="D-isomer_DH_NAD-bd"/>
</dbReference>
<comment type="caution">
    <text evidence="4">Lacks conserved residue(s) required for the propagation of feature annotation.</text>
</comment>
<feature type="domain" description="D-isomer specific 2-hydroxyacid dehydrogenase catalytic" evidence="5">
    <location>
        <begin position="66"/>
        <end position="363"/>
    </location>
</feature>
<keyword evidence="9" id="KW-1185">Reference proteome</keyword>
<dbReference type="InterPro" id="IPR029752">
    <property type="entry name" value="D-isomer_DH_CS1"/>
</dbReference>
<dbReference type="InterPro" id="IPR048970">
    <property type="entry name" value="OB_Ssb-like"/>
</dbReference>
<feature type="binding site" evidence="4">
    <location>
        <position position="150"/>
    </location>
    <ligand>
        <name>NAD(+)</name>
        <dbReference type="ChEBI" id="CHEBI:57540"/>
    </ligand>
</feature>
<feature type="domain" description="Single-stranded DNA binding protein Ssb-like OB fold" evidence="7">
    <location>
        <begin position="412"/>
        <end position="503"/>
    </location>
</feature>
<keyword evidence="2 4" id="KW-0560">Oxidoreductase</keyword>
<dbReference type="Pfam" id="PF00389">
    <property type="entry name" value="2-Hacid_dh"/>
    <property type="match status" value="1"/>
</dbReference>
<dbReference type="InterPro" id="IPR006139">
    <property type="entry name" value="D-isomer_2_OHA_DH_cat_dom"/>
</dbReference>
<comment type="similarity">
    <text evidence="4">Belongs to the D-isomer specific 2-hydroxyacid dehydrogenase family. FDH subfamily.</text>
</comment>
<dbReference type="SUPFAM" id="SSF50249">
    <property type="entry name" value="Nucleic acid-binding proteins"/>
    <property type="match status" value="1"/>
</dbReference>
<accession>A0AAV6IFN5</accession>
<dbReference type="PROSITE" id="PS00671">
    <property type="entry name" value="D_2_HYDROXYACID_DH_3"/>
    <property type="match status" value="1"/>
</dbReference>
<dbReference type="EC" id="1.17.1.9" evidence="4"/>
<evidence type="ECO:0000259" key="6">
    <source>
        <dbReference type="Pfam" id="PF02826"/>
    </source>
</evidence>
<dbReference type="CDD" id="cd05302">
    <property type="entry name" value="FDH"/>
    <property type="match status" value="1"/>
</dbReference>
<proteinExistence type="inferred from homology"/>